<dbReference type="InterPro" id="IPR034660">
    <property type="entry name" value="DinB/YfiT-like"/>
</dbReference>
<dbReference type="InterPro" id="IPR007837">
    <property type="entry name" value="DinB"/>
</dbReference>
<accession>A0A9X1WZZ3</accession>
<sequence length="176" mass="20146">MSQIKIFTEELANEAVTTRKMLGRIPSDQFAWQPHQRSMTIKRLATHIGDLPGWIQMVLDTDELDFQNTTWAEPDLNTTEEVLAFFEESLKKAKKSLSEANEEELDKIWTLRSGEAIYDRSTKAQVIRMCLNQIVHHRAQMGVYLRLLDIPIPGSYGPSADEHEDMIPKEETEAAS</sequence>
<feature type="binding site" evidence="3">
    <location>
        <position position="47"/>
    </location>
    <ligand>
        <name>a divalent metal cation</name>
        <dbReference type="ChEBI" id="CHEBI:60240"/>
    </ligand>
</feature>
<protein>
    <submittedName>
        <fullName evidence="5">DinB family protein</fullName>
    </submittedName>
</protein>
<comment type="similarity">
    <text evidence="1">Belongs to the DinB family.</text>
</comment>
<reference evidence="5" key="1">
    <citation type="submission" date="2022-04" db="EMBL/GenBank/DDBJ databases">
        <title>Mucilaginibacter sp. RS28 isolated from freshwater.</title>
        <authorList>
            <person name="Ko S.-R."/>
        </authorList>
    </citation>
    <scope>NUCLEOTIDE SEQUENCE</scope>
    <source>
        <strain evidence="5">RS28</strain>
    </source>
</reference>
<evidence type="ECO:0000313" key="6">
    <source>
        <dbReference type="Proteomes" id="UP001139450"/>
    </source>
</evidence>
<keyword evidence="2 3" id="KW-0479">Metal-binding</keyword>
<keyword evidence="4" id="KW-0175">Coiled coil</keyword>
<organism evidence="5 6">
    <name type="scientific">Mucilaginibacter straminoryzae</name>
    <dbReference type="NCBI Taxonomy" id="2932774"/>
    <lineage>
        <taxon>Bacteria</taxon>
        <taxon>Pseudomonadati</taxon>
        <taxon>Bacteroidota</taxon>
        <taxon>Sphingobacteriia</taxon>
        <taxon>Sphingobacteriales</taxon>
        <taxon>Sphingobacteriaceae</taxon>
        <taxon>Mucilaginibacter</taxon>
    </lineage>
</organism>
<dbReference type="RefSeq" id="WP_245128352.1">
    <property type="nucleotide sequence ID" value="NZ_JALJEJ010000001.1"/>
</dbReference>
<dbReference type="AlphaFoldDB" id="A0A9X1WZZ3"/>
<dbReference type="GO" id="GO:0046872">
    <property type="term" value="F:metal ion binding"/>
    <property type="evidence" value="ECO:0007669"/>
    <property type="project" value="UniProtKB-KW"/>
</dbReference>
<proteinExistence type="inferred from homology"/>
<dbReference type="Proteomes" id="UP001139450">
    <property type="component" value="Unassembled WGS sequence"/>
</dbReference>
<evidence type="ECO:0000256" key="3">
    <source>
        <dbReference type="PIRSR" id="PIRSR607837-1"/>
    </source>
</evidence>
<comment type="caution">
    <text evidence="5">The sequence shown here is derived from an EMBL/GenBank/DDBJ whole genome shotgun (WGS) entry which is preliminary data.</text>
</comment>
<dbReference type="EMBL" id="JALJEJ010000001">
    <property type="protein sequence ID" value="MCJ8208523.1"/>
    <property type="molecule type" value="Genomic_DNA"/>
</dbReference>
<evidence type="ECO:0000256" key="2">
    <source>
        <dbReference type="ARBA" id="ARBA00022723"/>
    </source>
</evidence>
<feature type="binding site" evidence="3">
    <location>
        <position position="137"/>
    </location>
    <ligand>
        <name>a divalent metal cation</name>
        <dbReference type="ChEBI" id="CHEBI:60240"/>
    </ligand>
</feature>
<evidence type="ECO:0000313" key="5">
    <source>
        <dbReference type="EMBL" id="MCJ8208523.1"/>
    </source>
</evidence>
<name>A0A9X1WZZ3_9SPHI</name>
<dbReference type="SUPFAM" id="SSF109854">
    <property type="entry name" value="DinB/YfiT-like putative metalloenzymes"/>
    <property type="match status" value="1"/>
</dbReference>
<gene>
    <name evidence="5" type="ORF">MUY27_02300</name>
</gene>
<feature type="coiled-coil region" evidence="4">
    <location>
        <begin position="76"/>
        <end position="107"/>
    </location>
</feature>
<keyword evidence="6" id="KW-1185">Reference proteome</keyword>
<dbReference type="Pfam" id="PF05163">
    <property type="entry name" value="DinB"/>
    <property type="match status" value="1"/>
</dbReference>
<evidence type="ECO:0000256" key="4">
    <source>
        <dbReference type="SAM" id="Coils"/>
    </source>
</evidence>
<evidence type="ECO:0000256" key="1">
    <source>
        <dbReference type="ARBA" id="ARBA00008635"/>
    </source>
</evidence>
<dbReference type="Gene3D" id="1.20.120.450">
    <property type="entry name" value="dinb family like domain"/>
    <property type="match status" value="1"/>
</dbReference>